<dbReference type="EMBL" id="JAFNEN010000056">
    <property type="protein sequence ID" value="KAG8197383.1"/>
    <property type="molecule type" value="Genomic_DNA"/>
</dbReference>
<keyword evidence="3" id="KW-1185">Reference proteome</keyword>
<protein>
    <submittedName>
        <fullName evidence="2">Uncharacterized protein</fullName>
    </submittedName>
</protein>
<evidence type="ECO:0000256" key="1">
    <source>
        <dbReference type="SAM" id="MobiDB-lite"/>
    </source>
</evidence>
<gene>
    <name evidence="2" type="ORF">JTE90_013506</name>
</gene>
<evidence type="ECO:0000313" key="3">
    <source>
        <dbReference type="Proteomes" id="UP000827092"/>
    </source>
</evidence>
<organism evidence="2 3">
    <name type="scientific">Oedothorax gibbosus</name>
    <dbReference type="NCBI Taxonomy" id="931172"/>
    <lineage>
        <taxon>Eukaryota</taxon>
        <taxon>Metazoa</taxon>
        <taxon>Ecdysozoa</taxon>
        <taxon>Arthropoda</taxon>
        <taxon>Chelicerata</taxon>
        <taxon>Arachnida</taxon>
        <taxon>Araneae</taxon>
        <taxon>Araneomorphae</taxon>
        <taxon>Entelegynae</taxon>
        <taxon>Araneoidea</taxon>
        <taxon>Linyphiidae</taxon>
        <taxon>Erigoninae</taxon>
        <taxon>Oedothorax</taxon>
    </lineage>
</organism>
<accession>A0AAV6VMD7</accession>
<reference evidence="2 3" key="1">
    <citation type="journal article" date="2022" name="Nat. Ecol. Evol.">
        <title>A masculinizing supergene underlies an exaggerated male reproductive morph in a spider.</title>
        <authorList>
            <person name="Hendrickx F."/>
            <person name="De Corte Z."/>
            <person name="Sonet G."/>
            <person name="Van Belleghem S.M."/>
            <person name="Kostlbacher S."/>
            <person name="Vangestel C."/>
        </authorList>
    </citation>
    <scope>NUCLEOTIDE SEQUENCE [LARGE SCALE GENOMIC DNA]</scope>
    <source>
        <strain evidence="2">W744_W776</strain>
    </source>
</reference>
<dbReference type="Proteomes" id="UP000827092">
    <property type="component" value="Unassembled WGS sequence"/>
</dbReference>
<comment type="caution">
    <text evidence="2">The sequence shown here is derived from an EMBL/GenBank/DDBJ whole genome shotgun (WGS) entry which is preliminary data.</text>
</comment>
<evidence type="ECO:0000313" key="2">
    <source>
        <dbReference type="EMBL" id="KAG8197383.1"/>
    </source>
</evidence>
<proteinExistence type="predicted"/>
<dbReference type="AlphaFoldDB" id="A0AAV6VMD7"/>
<sequence length="313" mass="34128">MDFDGSLLVGEVLRTRIEQDFWPLKGVAKPVLGDAAVGFEGGDRLFVEQEEEWTQGNNAGDSAEVLTESQEVAPEVRDREDLRAEILGKFVDQLALRPAMESLVPWTGESVGELSSARPLSWTLEASVALFYDKPVEKPATTKLKSEEELRILFRQGFAALHGAMKPDVLRGATSGGGDGPSVGQSGIKTGAPHTSGGDWDDEVRRVASEFVAGLLFEASARIQAHKAALLCSQTPGEISRGLIRLGCIESVAPVVKESVGRSSAPLLQRFRALGYDVPFKLMDEIALMPRRRSFKGRVSRLLRRFFCCGGRR</sequence>
<name>A0AAV6VMD7_9ARAC</name>
<feature type="region of interest" description="Disordered" evidence="1">
    <location>
        <begin position="171"/>
        <end position="200"/>
    </location>
</feature>